<accession>A0A2J6TBH9</accession>
<dbReference type="RefSeq" id="XP_024737288.1">
    <property type="nucleotide sequence ID" value="XM_024880159.1"/>
</dbReference>
<reference evidence="1 2" key="1">
    <citation type="submission" date="2016-04" db="EMBL/GenBank/DDBJ databases">
        <title>A degradative enzymes factory behind the ericoid mycorrhizal symbiosis.</title>
        <authorList>
            <consortium name="DOE Joint Genome Institute"/>
            <person name="Martino E."/>
            <person name="Morin E."/>
            <person name="Grelet G."/>
            <person name="Kuo A."/>
            <person name="Kohler A."/>
            <person name="Daghino S."/>
            <person name="Barry K."/>
            <person name="Choi C."/>
            <person name="Cichocki N."/>
            <person name="Clum A."/>
            <person name="Copeland A."/>
            <person name="Hainaut M."/>
            <person name="Haridas S."/>
            <person name="Labutti K."/>
            <person name="Lindquist E."/>
            <person name="Lipzen A."/>
            <person name="Khouja H.-R."/>
            <person name="Murat C."/>
            <person name="Ohm R."/>
            <person name="Olson A."/>
            <person name="Spatafora J."/>
            <person name="Veneault-Fourrey C."/>
            <person name="Henrissat B."/>
            <person name="Grigoriev I."/>
            <person name="Martin F."/>
            <person name="Perotto S."/>
        </authorList>
    </citation>
    <scope>NUCLEOTIDE SEQUENCE [LARGE SCALE GENOMIC DNA]</scope>
    <source>
        <strain evidence="1 2">E</strain>
    </source>
</reference>
<gene>
    <name evidence="1" type="ORF">K444DRAFT_612560</name>
</gene>
<dbReference type="GeneID" id="36588236"/>
<dbReference type="AlphaFoldDB" id="A0A2J6TBH9"/>
<proteinExistence type="predicted"/>
<evidence type="ECO:0000313" key="1">
    <source>
        <dbReference type="EMBL" id="PMD60384.1"/>
    </source>
</evidence>
<dbReference type="InParanoid" id="A0A2J6TBH9"/>
<keyword evidence="2" id="KW-1185">Reference proteome</keyword>
<evidence type="ECO:0000313" key="2">
    <source>
        <dbReference type="Proteomes" id="UP000235371"/>
    </source>
</evidence>
<protein>
    <submittedName>
        <fullName evidence="1">Uncharacterized protein</fullName>
    </submittedName>
</protein>
<name>A0A2J6TBH9_9HELO</name>
<dbReference type="Proteomes" id="UP000235371">
    <property type="component" value="Unassembled WGS sequence"/>
</dbReference>
<organism evidence="1 2">
    <name type="scientific">Hyaloscypha bicolor E</name>
    <dbReference type="NCBI Taxonomy" id="1095630"/>
    <lineage>
        <taxon>Eukaryota</taxon>
        <taxon>Fungi</taxon>
        <taxon>Dikarya</taxon>
        <taxon>Ascomycota</taxon>
        <taxon>Pezizomycotina</taxon>
        <taxon>Leotiomycetes</taxon>
        <taxon>Helotiales</taxon>
        <taxon>Hyaloscyphaceae</taxon>
        <taxon>Hyaloscypha</taxon>
        <taxon>Hyaloscypha bicolor</taxon>
    </lineage>
</organism>
<dbReference type="EMBL" id="KZ613790">
    <property type="protein sequence ID" value="PMD60384.1"/>
    <property type="molecule type" value="Genomic_DNA"/>
</dbReference>
<sequence>MRSCTYTFLGLGPVRYTQEEWPAKSLVIVGGRGNQGGIHIDRRRRRPVRDTRRFKRMELGWEGTDPYRKAVGSLARGERQSMLRRFRSFYSTTIIPFTTSSYGGAVRAGRYH</sequence>